<dbReference type="AlphaFoldDB" id="A0A8X6LPV3"/>
<comment type="caution">
    <text evidence="2">The sequence shown here is derived from an EMBL/GenBank/DDBJ whole genome shotgun (WGS) entry which is preliminary data.</text>
</comment>
<proteinExistence type="predicted"/>
<dbReference type="GO" id="GO:0003964">
    <property type="term" value="F:RNA-directed DNA polymerase activity"/>
    <property type="evidence" value="ECO:0007669"/>
    <property type="project" value="UniProtKB-KW"/>
</dbReference>
<evidence type="ECO:0000313" key="3">
    <source>
        <dbReference type="Proteomes" id="UP000887116"/>
    </source>
</evidence>
<keyword evidence="3" id="KW-1185">Reference proteome</keyword>
<keyword evidence="2" id="KW-0695">RNA-directed DNA polymerase</keyword>
<protein>
    <submittedName>
        <fullName evidence="2">Putative RNA-directed DNA polymerase from transposon BS</fullName>
    </submittedName>
</protein>
<name>A0A8X6LPV3_TRICU</name>
<feature type="domain" description="Reverse transcriptase" evidence="1">
    <location>
        <begin position="50"/>
        <end position="99"/>
    </location>
</feature>
<evidence type="ECO:0000313" key="2">
    <source>
        <dbReference type="EMBL" id="GFR15459.1"/>
    </source>
</evidence>
<keyword evidence="2" id="KW-0548">Nucleotidyltransferase</keyword>
<dbReference type="Pfam" id="PF00078">
    <property type="entry name" value="RVT_1"/>
    <property type="match status" value="1"/>
</dbReference>
<dbReference type="PANTHER" id="PTHR19446">
    <property type="entry name" value="REVERSE TRANSCRIPTASES"/>
    <property type="match status" value="1"/>
</dbReference>
<organism evidence="2 3">
    <name type="scientific">Trichonephila clavata</name>
    <name type="common">Joro spider</name>
    <name type="synonym">Nephila clavata</name>
    <dbReference type="NCBI Taxonomy" id="2740835"/>
    <lineage>
        <taxon>Eukaryota</taxon>
        <taxon>Metazoa</taxon>
        <taxon>Ecdysozoa</taxon>
        <taxon>Arthropoda</taxon>
        <taxon>Chelicerata</taxon>
        <taxon>Arachnida</taxon>
        <taxon>Araneae</taxon>
        <taxon>Araneomorphae</taxon>
        <taxon>Entelegynae</taxon>
        <taxon>Araneoidea</taxon>
        <taxon>Nephilidae</taxon>
        <taxon>Trichonephila</taxon>
    </lineage>
</organism>
<reference evidence="2" key="1">
    <citation type="submission" date="2020-07" db="EMBL/GenBank/DDBJ databases">
        <title>Multicomponent nature underlies the extraordinary mechanical properties of spider dragline silk.</title>
        <authorList>
            <person name="Kono N."/>
            <person name="Nakamura H."/>
            <person name="Mori M."/>
            <person name="Yoshida Y."/>
            <person name="Ohtoshi R."/>
            <person name="Malay A.D."/>
            <person name="Moran D.A.P."/>
            <person name="Tomita M."/>
            <person name="Numata K."/>
            <person name="Arakawa K."/>
        </authorList>
    </citation>
    <scope>NUCLEOTIDE SEQUENCE</scope>
</reference>
<dbReference type="InterPro" id="IPR000477">
    <property type="entry name" value="RT_dom"/>
</dbReference>
<dbReference type="OrthoDB" id="6435567at2759"/>
<keyword evidence="2" id="KW-0808">Transferase</keyword>
<evidence type="ECO:0000259" key="1">
    <source>
        <dbReference type="Pfam" id="PF00078"/>
    </source>
</evidence>
<sequence>MAGIHDQMLVNLSFLLDIFNTFWSAGKLSRDCKEALIIPTRKQGRLANDSNSYRPIALTSISCKLMERIVLRRLTDNLGQNNLIPPNQFGFKKGHCTMDQGCP</sequence>
<dbReference type="EMBL" id="BMAO01037124">
    <property type="protein sequence ID" value="GFR15459.1"/>
    <property type="molecule type" value="Genomic_DNA"/>
</dbReference>
<dbReference type="Proteomes" id="UP000887116">
    <property type="component" value="Unassembled WGS sequence"/>
</dbReference>
<gene>
    <name evidence="2" type="primary">RTase_292</name>
    <name evidence="2" type="ORF">TNCT_546591</name>
</gene>
<accession>A0A8X6LPV3</accession>